<dbReference type="EMBL" id="HACM01001345">
    <property type="protein sequence ID" value="CRZ01787.1"/>
    <property type="molecule type" value="Transcribed_RNA"/>
</dbReference>
<dbReference type="Gene3D" id="1.20.1250.20">
    <property type="entry name" value="MFS general substrate transporter like domains"/>
    <property type="match status" value="1"/>
</dbReference>
<feature type="transmembrane region" description="Helical" evidence="7">
    <location>
        <begin position="243"/>
        <end position="264"/>
    </location>
</feature>
<feature type="transmembrane region" description="Helical" evidence="7">
    <location>
        <begin position="339"/>
        <end position="365"/>
    </location>
</feature>
<dbReference type="AlphaFoldDB" id="A0A0H5QJJ1"/>
<feature type="transmembrane region" description="Helical" evidence="7">
    <location>
        <begin position="119"/>
        <end position="142"/>
    </location>
</feature>
<proteinExistence type="inferred from homology"/>
<reference evidence="8" key="1">
    <citation type="submission" date="2015-04" db="EMBL/GenBank/DDBJ databases">
        <title>The genome sequence of the plant pathogenic Rhizarian Plasmodiophora brassicae reveals insights in its biotrophic life cycle and the origin of chitin synthesis.</title>
        <authorList>
            <person name="Schwelm A."/>
            <person name="Fogelqvist J."/>
            <person name="Knaust A."/>
            <person name="Julke S."/>
            <person name="Lilja T."/>
            <person name="Dhandapani V."/>
            <person name="Bonilla-Rosso G."/>
            <person name="Karlsson M."/>
            <person name="Shevchenko A."/>
            <person name="Choi S.R."/>
            <person name="Kim H.G."/>
            <person name="Park J.Y."/>
            <person name="Lim Y.P."/>
            <person name="Ludwig-Muller J."/>
            <person name="Dixelius C."/>
        </authorList>
    </citation>
    <scope>NUCLEOTIDE SEQUENCE</scope>
    <source>
        <tissue evidence="8">Potato root galls</tissue>
    </source>
</reference>
<accession>A0A0H5QJJ1</accession>
<dbReference type="Pfam" id="PF03092">
    <property type="entry name" value="BT1"/>
    <property type="match status" value="1"/>
</dbReference>
<organism evidence="8">
    <name type="scientific">Spongospora subterranea</name>
    <dbReference type="NCBI Taxonomy" id="70186"/>
    <lineage>
        <taxon>Eukaryota</taxon>
        <taxon>Sar</taxon>
        <taxon>Rhizaria</taxon>
        <taxon>Endomyxa</taxon>
        <taxon>Phytomyxea</taxon>
        <taxon>Plasmodiophorida</taxon>
        <taxon>Plasmodiophoridae</taxon>
        <taxon>Spongospora</taxon>
    </lineage>
</organism>
<dbReference type="SUPFAM" id="SSF103473">
    <property type="entry name" value="MFS general substrate transporter"/>
    <property type="match status" value="1"/>
</dbReference>
<feature type="transmembrane region" description="Helical" evidence="7">
    <location>
        <begin position="27"/>
        <end position="47"/>
    </location>
</feature>
<feature type="transmembrane region" description="Helical" evidence="7">
    <location>
        <begin position="276"/>
        <end position="296"/>
    </location>
</feature>
<feature type="transmembrane region" description="Helical" evidence="7">
    <location>
        <begin position="308"/>
        <end position="327"/>
    </location>
</feature>
<evidence type="ECO:0000256" key="7">
    <source>
        <dbReference type="SAM" id="Phobius"/>
    </source>
</evidence>
<evidence type="ECO:0008006" key="9">
    <source>
        <dbReference type="Google" id="ProtNLM"/>
    </source>
</evidence>
<evidence type="ECO:0000313" key="8">
    <source>
        <dbReference type="EMBL" id="CRZ01787.1"/>
    </source>
</evidence>
<feature type="transmembrane region" description="Helical" evidence="7">
    <location>
        <begin position="415"/>
        <end position="436"/>
    </location>
</feature>
<name>A0A0H5QJJ1_9EUKA</name>
<evidence type="ECO:0000256" key="6">
    <source>
        <dbReference type="ARBA" id="ARBA00023136"/>
    </source>
</evidence>
<feature type="transmembrane region" description="Helical" evidence="7">
    <location>
        <begin position="190"/>
        <end position="208"/>
    </location>
</feature>
<protein>
    <recommendedName>
        <fullName evidence="9">Major facilitator superfamily (MFS) profile domain-containing protein</fullName>
    </recommendedName>
</protein>
<feature type="transmembrane region" description="Helical" evidence="7">
    <location>
        <begin position="59"/>
        <end position="79"/>
    </location>
</feature>
<dbReference type="GO" id="GO:0016020">
    <property type="term" value="C:membrane"/>
    <property type="evidence" value="ECO:0007669"/>
    <property type="project" value="UniProtKB-SubCell"/>
</dbReference>
<dbReference type="PANTHER" id="PTHR31585:SF0">
    <property type="entry name" value="FOLATE-BIOPTERIN TRANSPORTER 1, CHLOROPLASTIC"/>
    <property type="match status" value="1"/>
</dbReference>
<keyword evidence="6 7" id="KW-0472">Membrane</keyword>
<evidence type="ECO:0000256" key="5">
    <source>
        <dbReference type="ARBA" id="ARBA00022989"/>
    </source>
</evidence>
<dbReference type="PANTHER" id="PTHR31585">
    <property type="entry name" value="FOLATE-BIOPTERIN TRANSPORTER 1, CHLOROPLASTIC"/>
    <property type="match status" value="1"/>
</dbReference>
<dbReference type="InterPro" id="IPR039309">
    <property type="entry name" value="BT1"/>
</dbReference>
<evidence type="ECO:0000256" key="1">
    <source>
        <dbReference type="ARBA" id="ARBA00004141"/>
    </source>
</evidence>
<dbReference type="InterPro" id="IPR036259">
    <property type="entry name" value="MFS_trans_sf"/>
</dbReference>
<keyword evidence="5 7" id="KW-1133">Transmembrane helix</keyword>
<keyword evidence="4 7" id="KW-0812">Transmembrane</keyword>
<keyword evidence="3" id="KW-0813">Transport</keyword>
<feature type="transmembrane region" description="Helical" evidence="7">
    <location>
        <begin position="377"/>
        <end position="403"/>
    </location>
</feature>
<evidence type="ECO:0000256" key="2">
    <source>
        <dbReference type="ARBA" id="ARBA00007015"/>
    </source>
</evidence>
<comment type="similarity">
    <text evidence="2">Belongs to the major facilitator superfamily. Folate-biopterin transporter (TC 2.A.71) family.</text>
</comment>
<evidence type="ECO:0000256" key="4">
    <source>
        <dbReference type="ARBA" id="ARBA00022692"/>
    </source>
</evidence>
<sequence length="457" mass="50841">MAACYSVEPSKGAVAHLTPRTQVWALYWFYIAFGVNLTMPIIPAKILMMDQLKFDPYTLSMMNTITMFPWIIKPIYSIACDAFPIFGYRRFPYAFAGILTHSAMCLTISLCFQSIGFCCLFLCMFMSSLGLVVADAAVDAYVIVIVQRESKSDLGQFQSGVWMARSVGAILSTAASGALMEYASYSAAELMGLSAIIGMSGLISLFFVQEEKVSYDPIVKHSTKPRLWVFAQHLTQRMKNPDIYRMCIFVLLFSASPTPGNAMFFFMRSQLEFSAAYFSALSIISHVSYLLGSYIFMKFLKHIPYRAVLKGTVCGTSLVYLIDLILVKRWNRWLLLPDWLFPILETVVLGICAQIAFLPIAVITARVSPDSDSGSAYVYNAVISVSNISTIISESSGGFLARFLQVTSSNEYRNFPILLIVCTVLGLFPILSVGLLPTLDDVNATDYDGNCNDKKRR</sequence>
<comment type="subcellular location">
    <subcellularLocation>
        <location evidence="1">Membrane</location>
        <topology evidence="1">Multi-pass membrane protein</topology>
    </subcellularLocation>
</comment>
<evidence type="ECO:0000256" key="3">
    <source>
        <dbReference type="ARBA" id="ARBA00022448"/>
    </source>
</evidence>